<evidence type="ECO:0000313" key="4">
    <source>
        <dbReference type="Proteomes" id="UP001444661"/>
    </source>
</evidence>
<evidence type="ECO:0000313" key="3">
    <source>
        <dbReference type="EMBL" id="KAK8034498.1"/>
    </source>
</evidence>
<keyword evidence="4" id="KW-1185">Reference proteome</keyword>
<feature type="transmembrane region" description="Helical" evidence="2">
    <location>
        <begin position="30"/>
        <end position="50"/>
    </location>
</feature>
<feature type="region of interest" description="Disordered" evidence="1">
    <location>
        <begin position="178"/>
        <end position="214"/>
    </location>
</feature>
<keyword evidence="2" id="KW-1133">Transmembrane helix</keyword>
<organism evidence="3 4">
    <name type="scientific">Apiospora rasikravindrae</name>
    <dbReference type="NCBI Taxonomy" id="990691"/>
    <lineage>
        <taxon>Eukaryota</taxon>
        <taxon>Fungi</taxon>
        <taxon>Dikarya</taxon>
        <taxon>Ascomycota</taxon>
        <taxon>Pezizomycotina</taxon>
        <taxon>Sordariomycetes</taxon>
        <taxon>Xylariomycetidae</taxon>
        <taxon>Amphisphaeriales</taxon>
        <taxon>Apiosporaceae</taxon>
        <taxon>Apiospora</taxon>
    </lineage>
</organism>
<reference evidence="3 4" key="1">
    <citation type="submission" date="2023-01" db="EMBL/GenBank/DDBJ databases">
        <title>Analysis of 21 Apiospora genomes using comparative genomics revels a genus with tremendous synthesis potential of carbohydrate active enzymes and secondary metabolites.</title>
        <authorList>
            <person name="Sorensen T."/>
        </authorList>
    </citation>
    <scope>NUCLEOTIDE SEQUENCE [LARGE SCALE GENOMIC DNA]</scope>
    <source>
        <strain evidence="3 4">CBS 33761</strain>
    </source>
</reference>
<comment type="caution">
    <text evidence="3">The sequence shown here is derived from an EMBL/GenBank/DDBJ whole genome shotgun (WGS) entry which is preliminary data.</text>
</comment>
<proteinExistence type="predicted"/>
<feature type="region of interest" description="Disordered" evidence="1">
    <location>
        <begin position="1"/>
        <end position="20"/>
    </location>
</feature>
<feature type="compositionally biased region" description="Polar residues" evidence="1">
    <location>
        <begin position="178"/>
        <end position="192"/>
    </location>
</feature>
<feature type="compositionally biased region" description="Pro residues" evidence="1">
    <location>
        <begin position="92"/>
        <end position="101"/>
    </location>
</feature>
<protein>
    <recommendedName>
        <fullName evidence="5">Transmembrane protein</fullName>
    </recommendedName>
</protein>
<dbReference type="EMBL" id="JAQQWK010000009">
    <property type="protein sequence ID" value="KAK8034498.1"/>
    <property type="molecule type" value="Genomic_DNA"/>
</dbReference>
<dbReference type="Proteomes" id="UP001444661">
    <property type="component" value="Unassembled WGS sequence"/>
</dbReference>
<evidence type="ECO:0000256" key="2">
    <source>
        <dbReference type="SAM" id="Phobius"/>
    </source>
</evidence>
<evidence type="ECO:0000256" key="1">
    <source>
        <dbReference type="SAM" id="MobiDB-lite"/>
    </source>
</evidence>
<accession>A0ABR1SJJ7</accession>
<gene>
    <name evidence="3" type="ORF">PG993_009493</name>
</gene>
<feature type="region of interest" description="Disordered" evidence="1">
    <location>
        <begin position="59"/>
        <end position="106"/>
    </location>
</feature>
<name>A0ABR1SJJ7_9PEZI</name>
<sequence length="214" mass="23655">MAASSSFSPPSFPHKRQEQDLPPGLSTPAVLGYCFTATFLALMAFIYYCWRVERRKRDERIRQRKQQRQTTTGPPQLPMPDFVDIELGSLTPPRPGTPTQPRPTSMASSISTWVASFSGGNRASSASDSDSSRSSFWSYLLPGVVHRRRGEEVFGETWKDSSVYQLPNGALVVFPGSPRQSVASSIGESSTNPVPVPPPPARTRRGRFVEHIDD</sequence>
<evidence type="ECO:0008006" key="5">
    <source>
        <dbReference type="Google" id="ProtNLM"/>
    </source>
</evidence>
<keyword evidence="2" id="KW-0812">Transmembrane</keyword>
<keyword evidence="2" id="KW-0472">Membrane</keyword>